<organism evidence="1">
    <name type="scientific">Dictyostelium citrinum</name>
    <name type="common">Slime mold</name>
    <dbReference type="NCBI Taxonomy" id="361072"/>
    <lineage>
        <taxon>Eukaryota</taxon>
        <taxon>Amoebozoa</taxon>
        <taxon>Evosea</taxon>
        <taxon>Eumycetozoa</taxon>
        <taxon>Dictyostelia</taxon>
        <taxon>Dictyosteliales</taxon>
        <taxon>Dictyosteliaceae</taxon>
        <taxon>Dictyostelium</taxon>
    </lineage>
</organism>
<sequence length="178" mass="21132">MKTYKKLKFKQKEVKKAGFWSRVVDSSGTTITYTCTTTPDMFLWFGCAIFLLTLVPRDAIDYIAQAKDLIDLVQQGKFPSESLIKIFSQTPPKSGKYCEVHIQHQIEAIRTVMQERILSVEETKQIEEVIKIMKNEARVQHICQTRNLWKECHQLTIWHTKHDFWRHYWKYCLKGLYI</sequence>
<reference evidence="1" key="2">
    <citation type="journal article" date="2008" name="Mol. Biol. Evol.">
        <title>Mitochondrial genome evolution in the social amoebae.</title>
        <authorList>
            <person name="Heidel A.J."/>
            <person name="Gloeckner G."/>
        </authorList>
    </citation>
    <scope>NUCLEOTIDE SEQUENCE</scope>
</reference>
<evidence type="ECO:0000313" key="1">
    <source>
        <dbReference type="EMBL" id="ACD12726.1"/>
    </source>
</evidence>
<reference evidence="1" key="1">
    <citation type="submission" date="2007-11" db="EMBL/GenBank/DDBJ databases">
        <authorList>
            <person name="Heidel A.J."/>
            <person name="Gloeckner G."/>
        </authorList>
    </citation>
    <scope>NUCLEOTIDE SEQUENCE</scope>
</reference>
<dbReference type="EMBL" id="DQ336395">
    <property type="protein sequence ID" value="ACD12726.1"/>
    <property type="molecule type" value="Genomic_DNA"/>
</dbReference>
<keyword evidence="1" id="KW-0496">Mitochondrion</keyword>
<accession>B2VQ27</accession>
<dbReference type="AlphaFoldDB" id="B2VQ27"/>
<proteinExistence type="predicted"/>
<protein>
    <submittedName>
        <fullName evidence="1">Uncharacterized protein</fullName>
    </submittedName>
</protein>
<name>B2VQ27_DICCI</name>
<geneLocation type="mitochondrion" evidence="1"/>